<accession>A0A150KC28</accession>
<dbReference type="AlphaFoldDB" id="A0A150KC28"/>
<dbReference type="PATRIC" id="fig|1398.25.peg.3708"/>
<sequence>MHFCGFDRRMRNPDPYTILQKTVLIDKICTGFSVPPPMFHGKHSNENCATVHVEQVFLNKYHLPASPKMLDPVFLL</sequence>
<reference evidence="1 2" key="1">
    <citation type="submission" date="2016-01" db="EMBL/GenBank/DDBJ databases">
        <title>Genome Sequences of Twelve Sporeforming Bacillus Species Isolated from Foods.</title>
        <authorList>
            <person name="Berendsen E.M."/>
            <person name="Wells-Bennik M.H."/>
            <person name="Krawcyk A.O."/>
            <person name="De Jong A."/>
            <person name="Holsappel S."/>
            <person name="Eijlander R.T."/>
            <person name="Kuipers O.P."/>
        </authorList>
    </citation>
    <scope>NUCLEOTIDE SEQUENCE [LARGE SCALE GENOMIC DNA]</scope>
    <source>
        <strain evidence="1 2">B4099</strain>
    </source>
</reference>
<protein>
    <submittedName>
        <fullName evidence="1">Uncharacterized protein</fullName>
    </submittedName>
</protein>
<proteinExistence type="predicted"/>
<comment type="caution">
    <text evidence="1">The sequence shown here is derived from an EMBL/GenBank/DDBJ whole genome shotgun (WGS) entry which is preliminary data.</text>
</comment>
<gene>
    <name evidence="1" type="ORF">B4099_1034</name>
</gene>
<evidence type="ECO:0000313" key="1">
    <source>
        <dbReference type="EMBL" id="KYC67040.1"/>
    </source>
</evidence>
<name>A0A150KC28_HEYCO</name>
<organism evidence="1 2">
    <name type="scientific">Heyndrickxia coagulans</name>
    <name type="common">Weizmannia coagulans</name>
    <dbReference type="NCBI Taxonomy" id="1398"/>
    <lineage>
        <taxon>Bacteria</taxon>
        <taxon>Bacillati</taxon>
        <taxon>Bacillota</taxon>
        <taxon>Bacilli</taxon>
        <taxon>Bacillales</taxon>
        <taxon>Bacillaceae</taxon>
        <taxon>Heyndrickxia</taxon>
    </lineage>
</organism>
<evidence type="ECO:0000313" key="2">
    <source>
        <dbReference type="Proteomes" id="UP000075304"/>
    </source>
</evidence>
<dbReference type="Proteomes" id="UP000075304">
    <property type="component" value="Unassembled WGS sequence"/>
</dbReference>
<dbReference type="EMBL" id="LQYI01000075">
    <property type="protein sequence ID" value="KYC67040.1"/>
    <property type="molecule type" value="Genomic_DNA"/>
</dbReference>